<dbReference type="EMBL" id="ML179827">
    <property type="protein sequence ID" value="THU81239.1"/>
    <property type="molecule type" value="Genomic_DNA"/>
</dbReference>
<protein>
    <submittedName>
        <fullName evidence="1">Uncharacterized protein</fullName>
    </submittedName>
</protein>
<evidence type="ECO:0000313" key="2">
    <source>
        <dbReference type="Proteomes" id="UP000297245"/>
    </source>
</evidence>
<organism evidence="1 2">
    <name type="scientific">Dendrothele bispora (strain CBS 962.96)</name>
    <dbReference type="NCBI Taxonomy" id="1314807"/>
    <lineage>
        <taxon>Eukaryota</taxon>
        <taxon>Fungi</taxon>
        <taxon>Dikarya</taxon>
        <taxon>Basidiomycota</taxon>
        <taxon>Agaricomycotina</taxon>
        <taxon>Agaricomycetes</taxon>
        <taxon>Agaricomycetidae</taxon>
        <taxon>Agaricales</taxon>
        <taxon>Agaricales incertae sedis</taxon>
        <taxon>Dendrothele</taxon>
    </lineage>
</organism>
<dbReference type="AlphaFoldDB" id="A0A4S8KYU9"/>
<accession>A0A4S8KYU9</accession>
<keyword evidence="2" id="KW-1185">Reference proteome</keyword>
<gene>
    <name evidence="1" type="ORF">K435DRAFT_477975</name>
</gene>
<sequence length="76" mass="8814">MSQTFVSVFEPQRQEGLLQLPFPWDHKKENVLKTRQGNRCRFQTGGTYTYPSLVFAFRVHGTLFRMPGGLMSVSYL</sequence>
<dbReference type="Proteomes" id="UP000297245">
    <property type="component" value="Unassembled WGS sequence"/>
</dbReference>
<reference evidence="1 2" key="1">
    <citation type="journal article" date="2019" name="Nat. Ecol. Evol.">
        <title>Megaphylogeny resolves global patterns of mushroom evolution.</title>
        <authorList>
            <person name="Varga T."/>
            <person name="Krizsan K."/>
            <person name="Foldi C."/>
            <person name="Dima B."/>
            <person name="Sanchez-Garcia M."/>
            <person name="Sanchez-Ramirez S."/>
            <person name="Szollosi G.J."/>
            <person name="Szarkandi J.G."/>
            <person name="Papp V."/>
            <person name="Albert L."/>
            <person name="Andreopoulos W."/>
            <person name="Angelini C."/>
            <person name="Antonin V."/>
            <person name="Barry K.W."/>
            <person name="Bougher N.L."/>
            <person name="Buchanan P."/>
            <person name="Buyck B."/>
            <person name="Bense V."/>
            <person name="Catcheside P."/>
            <person name="Chovatia M."/>
            <person name="Cooper J."/>
            <person name="Damon W."/>
            <person name="Desjardin D."/>
            <person name="Finy P."/>
            <person name="Geml J."/>
            <person name="Haridas S."/>
            <person name="Hughes K."/>
            <person name="Justo A."/>
            <person name="Karasinski D."/>
            <person name="Kautmanova I."/>
            <person name="Kiss B."/>
            <person name="Kocsube S."/>
            <person name="Kotiranta H."/>
            <person name="LaButti K.M."/>
            <person name="Lechner B.E."/>
            <person name="Liimatainen K."/>
            <person name="Lipzen A."/>
            <person name="Lukacs Z."/>
            <person name="Mihaltcheva S."/>
            <person name="Morgado L.N."/>
            <person name="Niskanen T."/>
            <person name="Noordeloos M.E."/>
            <person name="Ohm R.A."/>
            <person name="Ortiz-Santana B."/>
            <person name="Ovrebo C."/>
            <person name="Racz N."/>
            <person name="Riley R."/>
            <person name="Savchenko A."/>
            <person name="Shiryaev A."/>
            <person name="Soop K."/>
            <person name="Spirin V."/>
            <person name="Szebenyi C."/>
            <person name="Tomsovsky M."/>
            <person name="Tulloss R.E."/>
            <person name="Uehling J."/>
            <person name="Grigoriev I.V."/>
            <person name="Vagvolgyi C."/>
            <person name="Papp T."/>
            <person name="Martin F.M."/>
            <person name="Miettinen O."/>
            <person name="Hibbett D.S."/>
            <person name="Nagy L.G."/>
        </authorList>
    </citation>
    <scope>NUCLEOTIDE SEQUENCE [LARGE SCALE GENOMIC DNA]</scope>
    <source>
        <strain evidence="1 2">CBS 962.96</strain>
    </source>
</reference>
<evidence type="ECO:0000313" key="1">
    <source>
        <dbReference type="EMBL" id="THU81239.1"/>
    </source>
</evidence>
<proteinExistence type="predicted"/>
<name>A0A4S8KYU9_DENBC</name>